<evidence type="ECO:0000313" key="8">
    <source>
        <dbReference type="EMBL" id="KAK6741590.1"/>
    </source>
</evidence>
<keyword evidence="4" id="KW-0165">Cleavage on pair of basic residues</keyword>
<keyword evidence="7" id="KW-0732">Signal</keyword>
<reference evidence="8 9" key="1">
    <citation type="submission" date="2023-08" db="EMBL/GenBank/DDBJ databases">
        <title>A Necator americanus chromosomal reference genome.</title>
        <authorList>
            <person name="Ilik V."/>
            <person name="Petrzelkova K.J."/>
            <person name="Pardy F."/>
            <person name="Fuh T."/>
            <person name="Niatou-Singa F.S."/>
            <person name="Gouil Q."/>
            <person name="Baker L."/>
            <person name="Ritchie M.E."/>
            <person name="Jex A.R."/>
            <person name="Gazzola D."/>
            <person name="Li H."/>
            <person name="Toshio Fujiwara R."/>
            <person name="Zhan B."/>
            <person name="Aroian R.V."/>
            <person name="Pafco B."/>
            <person name="Schwarz E.M."/>
        </authorList>
    </citation>
    <scope>NUCLEOTIDE SEQUENCE [LARGE SCALE GENOMIC DNA]</scope>
    <source>
        <strain evidence="8 9">Aroian</strain>
        <tissue evidence="8">Whole animal</tissue>
    </source>
</reference>
<evidence type="ECO:0000256" key="1">
    <source>
        <dbReference type="ARBA" id="ARBA00004613"/>
    </source>
</evidence>
<evidence type="ECO:0000313" key="9">
    <source>
        <dbReference type="Proteomes" id="UP001303046"/>
    </source>
</evidence>
<keyword evidence="6" id="KW-0527">Neuropeptide</keyword>
<feature type="signal peptide" evidence="7">
    <location>
        <begin position="1"/>
        <end position="22"/>
    </location>
</feature>
<dbReference type="Proteomes" id="UP001303046">
    <property type="component" value="Unassembled WGS sequence"/>
</dbReference>
<evidence type="ECO:0000256" key="2">
    <source>
        <dbReference type="ARBA" id="ARBA00006356"/>
    </source>
</evidence>
<keyword evidence="3" id="KW-0964">Secreted</keyword>
<comment type="subcellular location">
    <subcellularLocation>
        <location evidence="1">Secreted</location>
    </subcellularLocation>
</comment>
<comment type="caution">
    <text evidence="8">The sequence shown here is derived from an EMBL/GenBank/DDBJ whole genome shotgun (WGS) entry which is preliminary data.</text>
</comment>
<dbReference type="EMBL" id="JAVFWL010000003">
    <property type="protein sequence ID" value="KAK6741590.1"/>
    <property type="molecule type" value="Genomic_DNA"/>
</dbReference>
<organism evidence="8 9">
    <name type="scientific">Necator americanus</name>
    <name type="common">Human hookworm</name>
    <dbReference type="NCBI Taxonomy" id="51031"/>
    <lineage>
        <taxon>Eukaryota</taxon>
        <taxon>Metazoa</taxon>
        <taxon>Ecdysozoa</taxon>
        <taxon>Nematoda</taxon>
        <taxon>Chromadorea</taxon>
        <taxon>Rhabditida</taxon>
        <taxon>Rhabditina</taxon>
        <taxon>Rhabditomorpha</taxon>
        <taxon>Strongyloidea</taxon>
        <taxon>Ancylostomatidae</taxon>
        <taxon>Bunostominae</taxon>
        <taxon>Necator</taxon>
    </lineage>
</organism>
<comment type="similarity">
    <text evidence="2">Belongs to the FARP (FMRFamide related peptide) family.</text>
</comment>
<evidence type="ECO:0000256" key="5">
    <source>
        <dbReference type="ARBA" id="ARBA00022815"/>
    </source>
</evidence>
<protein>
    <submittedName>
        <fullName evidence="8">Uncharacterized protein</fullName>
    </submittedName>
</protein>
<dbReference type="InterPro" id="IPR002544">
    <property type="entry name" value="FMRFamid-related_peptide-like"/>
</dbReference>
<accession>A0ABR1CTY2</accession>
<evidence type="ECO:0000256" key="6">
    <source>
        <dbReference type="ARBA" id="ARBA00023320"/>
    </source>
</evidence>
<evidence type="ECO:0000256" key="4">
    <source>
        <dbReference type="ARBA" id="ARBA00022685"/>
    </source>
</evidence>
<keyword evidence="9" id="KW-1185">Reference proteome</keyword>
<sequence>MHSTSVLLLLVVIVVDMCGCYLQPCTTYDCQPTIDEVLRMEYKPKRNYDFVRFGRSGPAKKASYDYIRFGKRSSDRMDLDSLRSSALEQ</sequence>
<feature type="chain" id="PRO_5045752129" evidence="7">
    <location>
        <begin position="23"/>
        <end position="89"/>
    </location>
</feature>
<keyword evidence="5" id="KW-0027">Amidation</keyword>
<proteinExistence type="inferred from homology"/>
<gene>
    <name evidence="8" type="primary">Necator_chrIII.g10215</name>
    <name evidence="8" type="ORF">RB195_009450</name>
</gene>
<evidence type="ECO:0000256" key="3">
    <source>
        <dbReference type="ARBA" id="ARBA00022525"/>
    </source>
</evidence>
<name>A0ABR1CTY2_NECAM</name>
<evidence type="ECO:0000256" key="7">
    <source>
        <dbReference type="SAM" id="SignalP"/>
    </source>
</evidence>
<dbReference type="Pfam" id="PF01581">
    <property type="entry name" value="FARP"/>
    <property type="match status" value="2"/>
</dbReference>